<evidence type="ECO:0000259" key="1">
    <source>
        <dbReference type="Pfam" id="PF04717"/>
    </source>
</evidence>
<feature type="domain" description="Gp5/Type VI secretion system Vgr protein OB-fold" evidence="1">
    <location>
        <begin position="376"/>
        <end position="450"/>
    </location>
</feature>
<gene>
    <name evidence="2" type="ORF">SAMN05421636_102362</name>
</gene>
<dbReference type="OrthoDB" id="1907165at2"/>
<keyword evidence="3" id="KW-1185">Reference proteome</keyword>
<evidence type="ECO:0000313" key="2">
    <source>
        <dbReference type="EMBL" id="SDD93398.1"/>
    </source>
</evidence>
<dbReference type="Pfam" id="PF04717">
    <property type="entry name" value="Phage_base_V"/>
    <property type="match status" value="1"/>
</dbReference>
<dbReference type="InterPro" id="IPR037026">
    <property type="entry name" value="Vgr_OB-fold_dom_sf"/>
</dbReference>
<dbReference type="InterPro" id="IPR006533">
    <property type="entry name" value="T6SS_Vgr_RhsGE"/>
</dbReference>
<dbReference type="AlphaFoldDB" id="A0A1G6YSQ4"/>
<sequence length="572" mass="62864">MSARLIPTPVAPSVSTFTILSDGEVVSAQYQVMSVLVYRSVNRIPSATLVIKDGDAAAQIWEVSETDYFIPGKPIEIRAGYQGTEDTIYKGIVVSHSIKVREQRSVLRIDCRDEAYKMTLRPQSRFFREQSDSDVIEDMVSRAGLQSEVEATTFTHGELVQYNCTDWDFILTRTDAMGKICVVEDGTLKINKPDLEQSASLDLEYGATILNFDAEIDSRNQFEAIESMAWNPADQEIRSVEESNFNSPQVGNLTAETLAATHAQNPFRQQHGGPLLEEELKDWSVARLQKSRLARIRGRAQFQGIASILPGQVIKLAGVGERFNGEVFVAAVRHEIGNGNWLTDVEFGLDDDWFTERFSITQARAASLIPAATGLQIGIVTQLADDPLGEHRVMIRLPILSTEDEGVWARIATLDAGENRGSFFRPGIGDEVVVHFLNNDPRYPIILGALNSSAKPAPIDATDENFEKGFVTESGMQLLFNDEYKNILLETPDGNRVAISGENQSITIEDQNSNKIVMDTSGITIESAKDIVLKANTKLEASAPEVKIEGSATAEFSASGTNTIKGGLVQIN</sequence>
<dbReference type="Gene3D" id="4.10.220.110">
    <property type="match status" value="1"/>
</dbReference>
<proteinExistence type="predicted"/>
<dbReference type="InterPro" id="IPR006531">
    <property type="entry name" value="Gp5/Vgr_OB"/>
</dbReference>
<dbReference type="Gene3D" id="2.40.50.230">
    <property type="entry name" value="Gp5 N-terminal domain"/>
    <property type="match status" value="1"/>
</dbReference>
<dbReference type="STRING" id="641691.SAMN05421636_102362"/>
<dbReference type="NCBIfam" id="TIGR01646">
    <property type="entry name" value="vgr_GE"/>
    <property type="match status" value="1"/>
</dbReference>
<evidence type="ECO:0000313" key="3">
    <source>
        <dbReference type="Proteomes" id="UP000199109"/>
    </source>
</evidence>
<dbReference type="EMBL" id="FNAO01000002">
    <property type="protein sequence ID" value="SDD93398.1"/>
    <property type="molecule type" value="Genomic_DNA"/>
</dbReference>
<organism evidence="2 3">
    <name type="scientific">Pricia antarctica</name>
    <dbReference type="NCBI Taxonomy" id="641691"/>
    <lineage>
        <taxon>Bacteria</taxon>
        <taxon>Pseudomonadati</taxon>
        <taxon>Bacteroidota</taxon>
        <taxon>Flavobacteriia</taxon>
        <taxon>Flavobacteriales</taxon>
        <taxon>Flavobacteriaceae</taxon>
        <taxon>Pricia</taxon>
    </lineage>
</organism>
<dbReference type="Gene3D" id="3.55.50.10">
    <property type="entry name" value="Baseplate protein-like domains"/>
    <property type="match status" value="1"/>
</dbReference>
<name>A0A1G6YSQ4_9FLAO</name>
<dbReference type="Gene3D" id="2.30.110.50">
    <property type="match status" value="1"/>
</dbReference>
<dbReference type="Pfam" id="PF05954">
    <property type="entry name" value="Phage_GPD"/>
    <property type="match status" value="1"/>
</dbReference>
<protein>
    <submittedName>
        <fullName evidence="2">Rhs element Vgr protein</fullName>
    </submittedName>
</protein>
<reference evidence="2 3" key="1">
    <citation type="submission" date="2016-10" db="EMBL/GenBank/DDBJ databases">
        <authorList>
            <person name="de Groot N.N."/>
        </authorList>
    </citation>
    <scope>NUCLEOTIDE SEQUENCE [LARGE SCALE GENOMIC DNA]</scope>
    <source>
        <strain evidence="2 3">DSM 23421</strain>
    </source>
</reference>
<dbReference type="SUPFAM" id="SSF69255">
    <property type="entry name" value="gp5 N-terminal domain-like"/>
    <property type="match status" value="1"/>
</dbReference>
<dbReference type="Proteomes" id="UP000199109">
    <property type="component" value="Unassembled WGS sequence"/>
</dbReference>
<accession>A0A1G6YSQ4</accession>
<dbReference type="SUPFAM" id="SSF69279">
    <property type="entry name" value="Phage tail proteins"/>
    <property type="match status" value="1"/>
</dbReference>
<dbReference type="RefSeq" id="WP_091866260.1">
    <property type="nucleotide sequence ID" value="NZ_FNAO01000002.1"/>
</dbReference>